<accession>A0A6B2JYG2</accession>
<sequence length="50" mass="5291">MTNHDDKRQYEAPALVAGGSLEELTQGASTGTKLDASYQIGTPFGDLTFS</sequence>
<dbReference type="EMBL" id="JAAGAB010000002">
    <property type="protein sequence ID" value="NDV01344.1"/>
    <property type="molecule type" value="Genomic_DNA"/>
</dbReference>
<comment type="caution">
    <text evidence="1">The sequence shown here is derived from an EMBL/GenBank/DDBJ whole genome shotgun (WGS) entry which is preliminary data.</text>
</comment>
<evidence type="ECO:0000313" key="2">
    <source>
        <dbReference type="Proteomes" id="UP000474757"/>
    </source>
</evidence>
<evidence type="ECO:0000313" key="1">
    <source>
        <dbReference type="EMBL" id="NDV01344.1"/>
    </source>
</evidence>
<keyword evidence="2" id="KW-1185">Reference proteome</keyword>
<protein>
    <submittedName>
        <fullName evidence="1">Lasso RiPP family leader peptide-containing protein</fullName>
    </submittedName>
</protein>
<dbReference type="RefSeq" id="WP_163893046.1">
    <property type="nucleotide sequence ID" value="NZ_JAAFYS010000002.1"/>
</dbReference>
<organism evidence="1 2">
    <name type="scientific">Pseudoroseicyclus tamaricis</name>
    <dbReference type="NCBI Taxonomy" id="2705421"/>
    <lineage>
        <taxon>Bacteria</taxon>
        <taxon>Pseudomonadati</taxon>
        <taxon>Pseudomonadota</taxon>
        <taxon>Alphaproteobacteria</taxon>
        <taxon>Rhodobacterales</taxon>
        <taxon>Paracoccaceae</taxon>
        <taxon>Pseudoroseicyclus</taxon>
    </lineage>
</organism>
<gene>
    <name evidence="1" type="ORF">GZA08_10245</name>
</gene>
<proteinExistence type="predicted"/>
<name>A0A6B2JYG2_9RHOB</name>
<reference evidence="1 2" key="1">
    <citation type="submission" date="2020-02" db="EMBL/GenBank/DDBJ databases">
        <title>Pseudoroseicyclus tamarix, sp. nov., isolated from offshore sediment of a Tamarix chinensis forest.</title>
        <authorList>
            <person name="Gai Y."/>
        </authorList>
    </citation>
    <scope>NUCLEOTIDE SEQUENCE [LARGE SCALE GENOMIC DNA]</scope>
    <source>
        <strain evidence="1 2">CLL3-39</strain>
    </source>
</reference>
<dbReference type="Proteomes" id="UP000474757">
    <property type="component" value="Unassembled WGS sequence"/>
</dbReference>
<dbReference type="NCBIfam" id="NF033521">
    <property type="entry name" value="lasso_leader_L3"/>
    <property type="match status" value="1"/>
</dbReference>
<dbReference type="AlphaFoldDB" id="A0A6B2JYG2"/>